<dbReference type="Pfam" id="PF24432">
    <property type="entry name" value="DUF7555"/>
    <property type="match status" value="1"/>
</dbReference>
<gene>
    <name evidence="2" type="ORF">J0X25_11500</name>
</gene>
<dbReference type="KEGG" id="hakz:J0X25_11500"/>
<evidence type="ECO:0000313" key="3">
    <source>
        <dbReference type="Proteomes" id="UP000663203"/>
    </source>
</evidence>
<keyword evidence="1" id="KW-0812">Transmembrane</keyword>
<evidence type="ECO:0000256" key="1">
    <source>
        <dbReference type="SAM" id="Phobius"/>
    </source>
</evidence>
<name>A0A8A2VAD2_9EURY</name>
<accession>A0A8A2VAD2</accession>
<keyword evidence="3" id="KW-1185">Reference proteome</keyword>
<dbReference type="AlphaFoldDB" id="A0A8A2VAD2"/>
<keyword evidence="1" id="KW-1133">Transmembrane helix</keyword>
<organism evidence="2 3">
    <name type="scientific">Haloterrigena alkaliphila</name>
    <dbReference type="NCBI Taxonomy" id="2816475"/>
    <lineage>
        <taxon>Archaea</taxon>
        <taxon>Methanobacteriati</taxon>
        <taxon>Methanobacteriota</taxon>
        <taxon>Stenosarchaea group</taxon>
        <taxon>Halobacteria</taxon>
        <taxon>Halobacteriales</taxon>
        <taxon>Natrialbaceae</taxon>
        <taxon>Haloterrigena</taxon>
    </lineage>
</organism>
<dbReference type="GeneID" id="63187939"/>
<feature type="transmembrane region" description="Helical" evidence="1">
    <location>
        <begin position="21"/>
        <end position="46"/>
    </location>
</feature>
<evidence type="ECO:0000313" key="2">
    <source>
        <dbReference type="EMBL" id="QSW98036.1"/>
    </source>
</evidence>
<dbReference type="RefSeq" id="WP_207287654.1">
    <property type="nucleotide sequence ID" value="NZ_CP071462.1"/>
</dbReference>
<reference evidence="2 3" key="1">
    <citation type="submission" date="2021-03" db="EMBL/GenBank/DDBJ databases">
        <title>Haloterrigena longa sp. nov. and Haloterrigena limicola sp. nov., extremely halophilic archaea isolated from a salt lake.</title>
        <authorList>
            <person name="Henglin C."/>
        </authorList>
    </citation>
    <scope>NUCLEOTIDE SEQUENCE [LARGE SCALE GENOMIC DNA]</scope>
    <source>
        <strain evidence="2 3">KZCA68</strain>
    </source>
</reference>
<keyword evidence="1" id="KW-0472">Membrane</keyword>
<proteinExistence type="predicted"/>
<protein>
    <submittedName>
        <fullName evidence="2">Uncharacterized protein</fullName>
    </submittedName>
</protein>
<feature type="transmembrane region" description="Helical" evidence="1">
    <location>
        <begin position="52"/>
        <end position="70"/>
    </location>
</feature>
<dbReference type="Proteomes" id="UP000663203">
    <property type="component" value="Chromosome"/>
</dbReference>
<dbReference type="InterPro" id="IPR055977">
    <property type="entry name" value="DUF7555"/>
</dbReference>
<sequence>MFPNRPSNDQLRTWALVWLDALTYAVALAFVVAVGAIVLGVATGGGLVRAKYALFFAGFLLMGYASVRLWPRSPADLERTTARGVAGGSIPETADETRFQRLVRATPPIRWVDGPDPEKRMTPPGKLFLGSLLVLLVSYLMESFFGI</sequence>
<feature type="transmembrane region" description="Helical" evidence="1">
    <location>
        <begin position="127"/>
        <end position="145"/>
    </location>
</feature>
<dbReference type="EMBL" id="CP071462">
    <property type="protein sequence ID" value="QSW98036.1"/>
    <property type="molecule type" value="Genomic_DNA"/>
</dbReference>